<keyword evidence="3" id="KW-1185">Reference proteome</keyword>
<name>A0ABW6PHL8_9NOCA</name>
<evidence type="ECO:0000256" key="1">
    <source>
        <dbReference type="SAM" id="MobiDB-lite"/>
    </source>
</evidence>
<evidence type="ECO:0000313" key="2">
    <source>
        <dbReference type="EMBL" id="MFF0541891.1"/>
    </source>
</evidence>
<reference evidence="2 3" key="1">
    <citation type="submission" date="2024-10" db="EMBL/GenBank/DDBJ databases">
        <title>The Natural Products Discovery Center: Release of the First 8490 Sequenced Strains for Exploring Actinobacteria Biosynthetic Diversity.</title>
        <authorList>
            <person name="Kalkreuter E."/>
            <person name="Kautsar S.A."/>
            <person name="Yang D."/>
            <person name="Bader C.D."/>
            <person name="Teijaro C.N."/>
            <person name="Fluegel L."/>
            <person name="Davis C.M."/>
            <person name="Simpson J.R."/>
            <person name="Lauterbach L."/>
            <person name="Steele A.D."/>
            <person name="Gui C."/>
            <person name="Meng S."/>
            <person name="Li G."/>
            <person name="Viehrig K."/>
            <person name="Ye F."/>
            <person name="Su P."/>
            <person name="Kiefer A.F."/>
            <person name="Nichols A."/>
            <person name="Cepeda A.J."/>
            <person name="Yan W."/>
            <person name="Fan B."/>
            <person name="Jiang Y."/>
            <person name="Adhikari A."/>
            <person name="Zheng C.-J."/>
            <person name="Schuster L."/>
            <person name="Cowan T.M."/>
            <person name="Smanski M.J."/>
            <person name="Chevrette M.G."/>
            <person name="De Carvalho L.P.S."/>
            <person name="Shen B."/>
        </authorList>
    </citation>
    <scope>NUCLEOTIDE SEQUENCE [LARGE SCALE GENOMIC DNA]</scope>
    <source>
        <strain evidence="2 3">NPDC004045</strain>
    </source>
</reference>
<comment type="caution">
    <text evidence="2">The sequence shown here is derived from an EMBL/GenBank/DDBJ whole genome shotgun (WGS) entry which is preliminary data.</text>
</comment>
<dbReference type="SUPFAM" id="SSF140453">
    <property type="entry name" value="EsxAB dimer-like"/>
    <property type="match status" value="1"/>
</dbReference>
<feature type="compositionally biased region" description="Polar residues" evidence="1">
    <location>
        <begin position="385"/>
        <end position="408"/>
    </location>
</feature>
<proteinExistence type="predicted"/>
<feature type="region of interest" description="Disordered" evidence="1">
    <location>
        <begin position="379"/>
        <end position="408"/>
    </location>
</feature>
<accession>A0ABW6PHL8</accession>
<dbReference type="Proteomes" id="UP001601444">
    <property type="component" value="Unassembled WGS sequence"/>
</dbReference>
<dbReference type="Pfam" id="PF10824">
    <property type="entry name" value="T7SS_ESX_EspC"/>
    <property type="match status" value="1"/>
</dbReference>
<evidence type="ECO:0000313" key="3">
    <source>
        <dbReference type="Proteomes" id="UP001601444"/>
    </source>
</evidence>
<protein>
    <submittedName>
        <fullName evidence="2">Type VII secretion target</fullName>
    </submittedName>
</protein>
<organism evidence="2 3">
    <name type="scientific">Nocardia thailandica</name>
    <dbReference type="NCBI Taxonomy" id="257275"/>
    <lineage>
        <taxon>Bacteria</taxon>
        <taxon>Bacillati</taxon>
        <taxon>Actinomycetota</taxon>
        <taxon>Actinomycetes</taxon>
        <taxon>Mycobacteriales</taxon>
        <taxon>Nocardiaceae</taxon>
        <taxon>Nocardia</taxon>
    </lineage>
</organism>
<dbReference type="EMBL" id="JBIAMX010000001">
    <property type="protein sequence ID" value="MFF0541891.1"/>
    <property type="molecule type" value="Genomic_DNA"/>
</dbReference>
<dbReference type="RefSeq" id="WP_387698931.1">
    <property type="nucleotide sequence ID" value="NZ_JBIAMX010000001.1"/>
</dbReference>
<gene>
    <name evidence="2" type="ORF">ACFYTF_03550</name>
</gene>
<sequence length="408" mass="44352">MTDKFNANPSQIAGVSNLYRTIADDLSRCQAYAAQHTSPGTNALGSILNDLMPSMKEFSVTASNAARNYSTATGNTSVNLNRAAWTYHKVDVHNYNELNTHTHTIAGTGGSPDQASSGITEAYVDAETYNKPNSIELAQPDATEEQLVKMIEDKSGWLGDLNEGVRYATDDKWSPLGQLFSPIEGNWSELRRLASAYRTFGNAMEDCSKNVTWGMYQVSSSWDGKAAVAFEDYAQSLSGSVQWWGPVGRAIDHILTITMEEVTAACMRIATNLKEMLEAEVDMSSGTKVAKVLLKKVPVVGTSVQVASLANICLKTWELIKPVVDKIKDLVSTVKKFIDKLLGKGKEPSTYKEMDELVKPFTTSVVSVQKAAALGTELQAVSAGRDSQTGDQSRTYSTGTGSQPWEDN</sequence>
<dbReference type="InterPro" id="IPR022536">
    <property type="entry name" value="EspC"/>
</dbReference>
<dbReference type="InterPro" id="IPR036689">
    <property type="entry name" value="ESAT-6-like_sf"/>
</dbReference>